<dbReference type="AlphaFoldDB" id="A0AA37V633"/>
<dbReference type="EMBL" id="BRXS01000002">
    <property type="protein sequence ID" value="GLC24806.1"/>
    <property type="molecule type" value="Genomic_DNA"/>
</dbReference>
<feature type="domain" description="MOFRL" evidence="1">
    <location>
        <begin position="322"/>
        <end position="438"/>
    </location>
</feature>
<sequence>MRASAIQVHSAAVAGAMPAPLLQRLLARVGVDGLAPRPLAAYARVTVVGAGKAALAMAAAVEPVLAAAGVRAMRGEVVVPHGYATQLPEGVRAPVGIAVREAAHPLPDAAGEAAARAALATARACGEDELLLVLLSGGASALWAACVDGVPAADAREIVARLQRAGADIAALNTVRRQLSLLGGGRLAAATRADVATLVLSDVVGDDPTVIGSGPTVPDRTTAADAVRVLRAFGAWETASDAVRARLATPADAPTHARAADATRLHLLGGIGDALAAARVAATRLGYTTTVRGAALRGEARDAGRAVARAAIAAALQRGAPACLLWGGETTVTVRGAGRGGRNQELALAAAVALDDAVRAGVIDDDAPIMALSAGTDGIDGPTDAAGAWATPRTVRDAAARGIDARRALADNDAHGFFAAAGGGGLLRTGPTHTNVMDVQVALVGVSPDLPDRVT</sequence>
<dbReference type="PANTHER" id="PTHR12227:SF0">
    <property type="entry name" value="GLYCERATE KINASE"/>
    <property type="match status" value="1"/>
</dbReference>
<dbReference type="Proteomes" id="UP001161325">
    <property type="component" value="Unassembled WGS sequence"/>
</dbReference>
<gene>
    <name evidence="3" type="ORF">rosag_13190</name>
</gene>
<evidence type="ECO:0000313" key="3">
    <source>
        <dbReference type="EMBL" id="GLC24806.1"/>
    </source>
</evidence>
<dbReference type="InterPro" id="IPR007835">
    <property type="entry name" value="MOFRL"/>
</dbReference>
<dbReference type="GO" id="GO:0008887">
    <property type="term" value="F:glycerate kinase activity"/>
    <property type="evidence" value="ECO:0007669"/>
    <property type="project" value="InterPro"/>
</dbReference>
<dbReference type="InterPro" id="IPR038614">
    <property type="entry name" value="GK_N_sf"/>
</dbReference>
<reference evidence="3" key="1">
    <citation type="submission" date="2022-08" db="EMBL/GenBank/DDBJ databases">
        <title>Draft genome sequencing of Roseisolibacter agri AW1220.</title>
        <authorList>
            <person name="Tobiishi Y."/>
            <person name="Tonouchi A."/>
        </authorList>
    </citation>
    <scope>NUCLEOTIDE SEQUENCE</scope>
    <source>
        <strain evidence="3">AW1220</strain>
    </source>
</reference>
<organism evidence="3 4">
    <name type="scientific">Roseisolibacter agri</name>
    <dbReference type="NCBI Taxonomy" id="2014610"/>
    <lineage>
        <taxon>Bacteria</taxon>
        <taxon>Pseudomonadati</taxon>
        <taxon>Gemmatimonadota</taxon>
        <taxon>Gemmatimonadia</taxon>
        <taxon>Gemmatimonadales</taxon>
        <taxon>Gemmatimonadaceae</taxon>
        <taxon>Roseisolibacter</taxon>
    </lineage>
</organism>
<dbReference type="InterPro" id="IPR025286">
    <property type="entry name" value="MOFRL_assoc_dom"/>
</dbReference>
<evidence type="ECO:0000259" key="2">
    <source>
        <dbReference type="Pfam" id="PF13660"/>
    </source>
</evidence>
<dbReference type="SUPFAM" id="SSF82544">
    <property type="entry name" value="GckA/TtuD-like"/>
    <property type="match status" value="1"/>
</dbReference>
<dbReference type="Gene3D" id="3.40.50.10180">
    <property type="entry name" value="Glycerate kinase, MOFRL-like N-terminal domain"/>
    <property type="match status" value="1"/>
</dbReference>
<dbReference type="PANTHER" id="PTHR12227">
    <property type="entry name" value="GLYCERATE KINASE"/>
    <property type="match status" value="1"/>
</dbReference>
<dbReference type="GO" id="GO:0005737">
    <property type="term" value="C:cytoplasm"/>
    <property type="evidence" value="ECO:0007669"/>
    <property type="project" value="TreeGrafter"/>
</dbReference>
<dbReference type="InterPro" id="IPR039760">
    <property type="entry name" value="MOFRL_protein"/>
</dbReference>
<evidence type="ECO:0000259" key="1">
    <source>
        <dbReference type="Pfam" id="PF05161"/>
    </source>
</evidence>
<comment type="caution">
    <text evidence="3">The sequence shown here is derived from an EMBL/GenBank/DDBJ whole genome shotgun (WGS) entry which is preliminary data.</text>
</comment>
<dbReference type="Pfam" id="PF13660">
    <property type="entry name" value="DUF4147"/>
    <property type="match status" value="1"/>
</dbReference>
<accession>A0AA37V633</accession>
<evidence type="ECO:0000313" key="4">
    <source>
        <dbReference type="Proteomes" id="UP001161325"/>
    </source>
</evidence>
<name>A0AA37V633_9BACT</name>
<proteinExistence type="predicted"/>
<dbReference type="Gene3D" id="3.40.1480.10">
    <property type="entry name" value="MOFRL domain"/>
    <property type="match status" value="1"/>
</dbReference>
<dbReference type="InterPro" id="IPR037035">
    <property type="entry name" value="GK-like_C_sf"/>
</dbReference>
<keyword evidence="4" id="KW-1185">Reference proteome</keyword>
<protein>
    <submittedName>
        <fullName evidence="3">Hydroxypyruvate reductase</fullName>
    </submittedName>
</protein>
<dbReference type="RefSeq" id="WP_284349250.1">
    <property type="nucleotide sequence ID" value="NZ_BRXS01000002.1"/>
</dbReference>
<dbReference type="Pfam" id="PF05161">
    <property type="entry name" value="MOFRL"/>
    <property type="match status" value="1"/>
</dbReference>
<feature type="domain" description="MOFRL-associated" evidence="2">
    <location>
        <begin position="7"/>
        <end position="247"/>
    </location>
</feature>